<comment type="caution">
    <text evidence="1">The sequence shown here is derived from an EMBL/GenBank/DDBJ whole genome shotgun (WGS) entry which is preliminary data.</text>
</comment>
<dbReference type="AlphaFoldDB" id="A0A645HMQ4"/>
<evidence type="ECO:0000313" key="1">
    <source>
        <dbReference type="EMBL" id="MPN40237.1"/>
    </source>
</evidence>
<sequence>MLVAGAAHGSKAGVLDCTVVVANRVTAKRCNHARGGRVSVTKIILGCLGGEFPEHTAGNFQILIRGDHVVADENPQCGVQFLDN</sequence>
<gene>
    <name evidence="1" type="ORF">SDC9_187773</name>
</gene>
<reference evidence="1" key="1">
    <citation type="submission" date="2019-08" db="EMBL/GenBank/DDBJ databases">
        <authorList>
            <person name="Kucharzyk K."/>
            <person name="Murdoch R.W."/>
            <person name="Higgins S."/>
            <person name="Loffler F."/>
        </authorList>
    </citation>
    <scope>NUCLEOTIDE SEQUENCE</scope>
</reference>
<name>A0A645HMQ4_9ZZZZ</name>
<dbReference type="EMBL" id="VSSQ01096512">
    <property type="protein sequence ID" value="MPN40237.1"/>
    <property type="molecule type" value="Genomic_DNA"/>
</dbReference>
<protein>
    <submittedName>
        <fullName evidence="1">Uncharacterized protein</fullName>
    </submittedName>
</protein>
<accession>A0A645HMQ4</accession>
<organism evidence="1">
    <name type="scientific">bioreactor metagenome</name>
    <dbReference type="NCBI Taxonomy" id="1076179"/>
    <lineage>
        <taxon>unclassified sequences</taxon>
        <taxon>metagenomes</taxon>
        <taxon>ecological metagenomes</taxon>
    </lineage>
</organism>
<proteinExistence type="predicted"/>